<feature type="domain" description="FAD-binding PCMH-type" evidence="6">
    <location>
        <begin position="35"/>
        <end position="214"/>
    </location>
</feature>
<dbReference type="InterPro" id="IPR004113">
    <property type="entry name" value="FAD-bd_oxidored_4_C"/>
</dbReference>
<dbReference type="Gene3D" id="3.30.70.2740">
    <property type="match status" value="1"/>
</dbReference>
<dbReference type="KEGG" id="htq:FRZ44_22140"/>
<proteinExistence type="inferred from homology"/>
<dbReference type="RefSeq" id="WP_151177216.1">
    <property type="nucleotide sequence ID" value="NZ_CP042906.1"/>
</dbReference>
<evidence type="ECO:0000256" key="2">
    <source>
        <dbReference type="ARBA" id="ARBA00008000"/>
    </source>
</evidence>
<dbReference type="PANTHER" id="PTHR43716:SF1">
    <property type="entry name" value="D-2-HYDROXYGLUTARATE DEHYDROGENASE, MITOCHONDRIAL"/>
    <property type="match status" value="1"/>
</dbReference>
<dbReference type="GO" id="GO:0071949">
    <property type="term" value="F:FAD binding"/>
    <property type="evidence" value="ECO:0007669"/>
    <property type="project" value="InterPro"/>
</dbReference>
<reference evidence="7 8" key="1">
    <citation type="submission" date="2019-08" db="EMBL/GenBank/DDBJ databases">
        <title>Hyperibacter terrae gen. nov., sp. nov. and Hyperibacter viscosus sp. nov., two new members in the family Rhodospirillaceae isolated from the rhizosphere of Hypericum perforatum.</title>
        <authorList>
            <person name="Noviana Z."/>
        </authorList>
    </citation>
    <scope>NUCLEOTIDE SEQUENCE [LARGE SCALE GENOMIC DNA]</scope>
    <source>
        <strain evidence="7 8">R5913</strain>
    </source>
</reference>
<dbReference type="GO" id="GO:0016491">
    <property type="term" value="F:oxidoreductase activity"/>
    <property type="evidence" value="ECO:0007669"/>
    <property type="project" value="UniProtKB-KW"/>
</dbReference>
<dbReference type="InterPro" id="IPR016166">
    <property type="entry name" value="FAD-bd_PCMH"/>
</dbReference>
<dbReference type="InterPro" id="IPR006094">
    <property type="entry name" value="Oxid_FAD_bind_N"/>
</dbReference>
<dbReference type="EMBL" id="CP042906">
    <property type="protein sequence ID" value="QEX16919.1"/>
    <property type="molecule type" value="Genomic_DNA"/>
</dbReference>
<dbReference type="Gene3D" id="1.10.45.10">
    <property type="entry name" value="Vanillyl-alcohol Oxidase, Chain A, domain 4"/>
    <property type="match status" value="1"/>
</dbReference>
<evidence type="ECO:0000256" key="3">
    <source>
        <dbReference type="ARBA" id="ARBA00022630"/>
    </source>
</evidence>
<dbReference type="Gene3D" id="3.30.70.2190">
    <property type="match status" value="1"/>
</dbReference>
<dbReference type="InterPro" id="IPR016164">
    <property type="entry name" value="FAD-linked_Oxase-like_C"/>
</dbReference>
<dbReference type="InterPro" id="IPR016169">
    <property type="entry name" value="FAD-bd_PCMH_sub2"/>
</dbReference>
<evidence type="ECO:0000256" key="4">
    <source>
        <dbReference type="ARBA" id="ARBA00022827"/>
    </source>
</evidence>
<dbReference type="OrthoDB" id="9815648at2"/>
<dbReference type="AlphaFoldDB" id="A0A5J6MHI1"/>
<dbReference type="InterPro" id="IPR036318">
    <property type="entry name" value="FAD-bd_PCMH-like_sf"/>
</dbReference>
<keyword evidence="4" id="KW-0274">FAD</keyword>
<dbReference type="Pfam" id="PF01565">
    <property type="entry name" value="FAD_binding_4"/>
    <property type="match status" value="1"/>
</dbReference>
<dbReference type="SUPFAM" id="SSF56176">
    <property type="entry name" value="FAD-binding/transporter-associated domain-like"/>
    <property type="match status" value="1"/>
</dbReference>
<dbReference type="InterPro" id="IPR051264">
    <property type="entry name" value="FAD-oxidored/transferase_4"/>
</dbReference>
<evidence type="ECO:0000256" key="5">
    <source>
        <dbReference type="ARBA" id="ARBA00023002"/>
    </source>
</evidence>
<dbReference type="Pfam" id="PF02913">
    <property type="entry name" value="FAD-oxidase_C"/>
    <property type="match status" value="1"/>
</dbReference>
<dbReference type="InterPro" id="IPR016167">
    <property type="entry name" value="FAD-bd_PCMH_sub1"/>
</dbReference>
<dbReference type="Gene3D" id="3.30.465.10">
    <property type="match status" value="1"/>
</dbReference>
<comment type="cofactor">
    <cofactor evidence="1">
        <name>FAD</name>
        <dbReference type="ChEBI" id="CHEBI:57692"/>
    </cofactor>
</comment>
<keyword evidence="8" id="KW-1185">Reference proteome</keyword>
<evidence type="ECO:0000313" key="8">
    <source>
        <dbReference type="Proteomes" id="UP000326202"/>
    </source>
</evidence>
<evidence type="ECO:0000259" key="6">
    <source>
        <dbReference type="PROSITE" id="PS51387"/>
    </source>
</evidence>
<evidence type="ECO:0000256" key="1">
    <source>
        <dbReference type="ARBA" id="ARBA00001974"/>
    </source>
</evidence>
<accession>A0A5J6MHI1</accession>
<dbReference type="PANTHER" id="PTHR43716">
    <property type="entry name" value="D-2-HYDROXYGLUTARATE DEHYDROGENASE, MITOCHONDRIAL"/>
    <property type="match status" value="1"/>
</dbReference>
<keyword evidence="5" id="KW-0560">Oxidoreductase</keyword>
<dbReference type="Proteomes" id="UP000326202">
    <property type="component" value="Chromosome"/>
</dbReference>
<comment type="similarity">
    <text evidence="2">Belongs to the FAD-binding oxidoreductase/transferase type 4 family.</text>
</comment>
<sequence>MAALLDELRQALGGEVLSVEAAILDRHARDATGIAPHRPLAVLRPRNTGEVSTALRICNSHRQPVVPQGGLTGLAGGATPRGGEVVLSLERMRGIEELDPAAATMTVLAGTPLETLQAAASQAGFLLGLDLGARGSCQIGGNLSTNAGGMKVIRYGMAREQVLGLEAVLADGTVVNALNKMLKNNAGYDVKHLFIGSEGTLGIVTRAVLRLHPKPRSSVTALVATGRYEQVVQLLRSAQAEFGGVSAFEAMWQDYYRFVTGADPSRIPPLPATSPFYVALEFAGNDAEGDPDRFEAFLGRALEQGLVSDAVIAKSEREARAIWEIREGVGAWNTRHNGLHLDVSLPIASIGDFTERVRARLQQRWPGSLNTFYGHIGDSNLHLSLDMGSDEEHVRHAVELCVYEVVRDMGGSVSAEHGIGTLKRDYLGFSRSEAVVGLMRTVKAALDPNDILNPGKVL</sequence>
<dbReference type="GO" id="GO:0022904">
    <property type="term" value="P:respiratory electron transport chain"/>
    <property type="evidence" value="ECO:0007669"/>
    <property type="project" value="TreeGrafter"/>
</dbReference>
<keyword evidence="3" id="KW-0285">Flavoprotein</keyword>
<evidence type="ECO:0000313" key="7">
    <source>
        <dbReference type="EMBL" id="QEX16919.1"/>
    </source>
</evidence>
<dbReference type="FunFam" id="1.10.45.10:FF:000001">
    <property type="entry name" value="D-lactate dehydrogenase mitochondrial"/>
    <property type="match status" value="1"/>
</dbReference>
<dbReference type="InterPro" id="IPR016171">
    <property type="entry name" value="Vanillyl_alc_oxidase_C-sub2"/>
</dbReference>
<dbReference type="PROSITE" id="PS51387">
    <property type="entry name" value="FAD_PCMH"/>
    <property type="match status" value="1"/>
</dbReference>
<name>A0A5J6MHI1_9PROT</name>
<protein>
    <submittedName>
        <fullName evidence="7">FAD-linked oxidase</fullName>
    </submittedName>
</protein>
<dbReference type="SUPFAM" id="SSF55103">
    <property type="entry name" value="FAD-linked oxidases, C-terminal domain"/>
    <property type="match status" value="1"/>
</dbReference>
<dbReference type="Gene3D" id="3.30.43.10">
    <property type="entry name" value="Uridine Diphospho-n-acetylenolpyruvylglucosamine Reductase, domain 2"/>
    <property type="match status" value="1"/>
</dbReference>
<gene>
    <name evidence="7" type="ORF">FRZ44_22140</name>
</gene>
<organism evidence="7 8">
    <name type="scientific">Hypericibacter terrae</name>
    <dbReference type="NCBI Taxonomy" id="2602015"/>
    <lineage>
        <taxon>Bacteria</taxon>
        <taxon>Pseudomonadati</taxon>
        <taxon>Pseudomonadota</taxon>
        <taxon>Alphaproteobacteria</taxon>
        <taxon>Rhodospirillales</taxon>
        <taxon>Dongiaceae</taxon>
        <taxon>Hypericibacter</taxon>
    </lineage>
</organism>